<dbReference type="AlphaFoldDB" id="A0A1R3FVB9"/>
<proteinExistence type="predicted"/>
<reference evidence="2" key="1">
    <citation type="submission" date="2013-09" db="EMBL/GenBank/DDBJ databases">
        <title>Corchorus olitorius genome sequencing.</title>
        <authorList>
            <person name="Alam M."/>
            <person name="Haque M.S."/>
            <person name="Islam M.S."/>
            <person name="Emdad E.M."/>
            <person name="Islam M.M."/>
            <person name="Ahmed B."/>
            <person name="Halim A."/>
            <person name="Hossen Q.M.M."/>
            <person name="Hossain M.Z."/>
            <person name="Ahmed R."/>
            <person name="Khan M.M."/>
            <person name="Islam R."/>
            <person name="Rashid M.M."/>
            <person name="Khan S.A."/>
            <person name="Rahman M.S."/>
            <person name="Alam M."/>
            <person name="Yahiya A.S."/>
            <person name="Khan M.S."/>
            <person name="Azam M.S."/>
            <person name="Haque T."/>
            <person name="Lashkar M.Z.H."/>
            <person name="Akhand A.I."/>
            <person name="Morshed G."/>
            <person name="Roy S."/>
            <person name="Uddin K.S."/>
            <person name="Rabeya T."/>
            <person name="Hossain A.S."/>
            <person name="Chowdhury A."/>
            <person name="Snigdha A.R."/>
            <person name="Mortoza M.S."/>
            <person name="Matin S.A."/>
            <person name="Hoque S.M.E."/>
            <person name="Islam M.K."/>
            <person name="Roy D.K."/>
            <person name="Haider R."/>
            <person name="Moosa M.M."/>
            <person name="Elias S.M."/>
            <person name="Hasan A.M."/>
            <person name="Jahan S."/>
            <person name="Shafiuddin M."/>
            <person name="Mahmood N."/>
            <person name="Shommy N.S."/>
        </authorList>
    </citation>
    <scope>NUCLEOTIDE SEQUENCE [LARGE SCALE GENOMIC DNA]</scope>
    <source>
        <strain evidence="2">cv. O-4</strain>
    </source>
</reference>
<comment type="caution">
    <text evidence="1">The sequence shown here is derived from an EMBL/GenBank/DDBJ whole genome shotgun (WGS) entry which is preliminary data.</text>
</comment>
<evidence type="ECO:0000313" key="1">
    <source>
        <dbReference type="EMBL" id="OMO49791.1"/>
    </source>
</evidence>
<protein>
    <submittedName>
        <fullName evidence="1">Uncharacterized protein</fullName>
    </submittedName>
</protein>
<accession>A0A1R3FVB9</accession>
<organism evidence="1 2">
    <name type="scientific">Corchorus olitorius</name>
    <dbReference type="NCBI Taxonomy" id="93759"/>
    <lineage>
        <taxon>Eukaryota</taxon>
        <taxon>Viridiplantae</taxon>
        <taxon>Streptophyta</taxon>
        <taxon>Embryophyta</taxon>
        <taxon>Tracheophyta</taxon>
        <taxon>Spermatophyta</taxon>
        <taxon>Magnoliopsida</taxon>
        <taxon>eudicotyledons</taxon>
        <taxon>Gunneridae</taxon>
        <taxon>Pentapetalae</taxon>
        <taxon>rosids</taxon>
        <taxon>malvids</taxon>
        <taxon>Malvales</taxon>
        <taxon>Malvaceae</taxon>
        <taxon>Grewioideae</taxon>
        <taxon>Apeibeae</taxon>
        <taxon>Corchorus</taxon>
    </lineage>
</organism>
<dbReference type="EMBL" id="AWUE01024775">
    <property type="protein sequence ID" value="OMO49791.1"/>
    <property type="molecule type" value="Genomic_DNA"/>
</dbReference>
<dbReference type="Proteomes" id="UP000187203">
    <property type="component" value="Unassembled WGS sequence"/>
</dbReference>
<keyword evidence="2" id="KW-1185">Reference proteome</keyword>
<sequence>MRIAPRKHFVSSSSCRFRLQAIETMKEERFNYFGGDEVPTPAIVRFDRLVGGGGGRVEIDNCRCFKEGSTCEGISGLAYFKEG</sequence>
<gene>
    <name evidence="1" type="ORF">COLO4_38383</name>
</gene>
<name>A0A1R3FVB9_9ROSI</name>
<dbReference type="OrthoDB" id="10491991at2759"/>
<evidence type="ECO:0000313" key="2">
    <source>
        <dbReference type="Proteomes" id="UP000187203"/>
    </source>
</evidence>